<name>A0A1Y2HNV1_9FUNG</name>
<sequence>MTGRHLVSDCQCVVCGETLGWKYIEAQEQSQKYKENKFIVERSKINRGPSRAA</sequence>
<evidence type="ECO:0000313" key="7">
    <source>
        <dbReference type="Proteomes" id="UP000193411"/>
    </source>
</evidence>
<dbReference type="Pfam" id="PF03226">
    <property type="entry name" value="Yippee-Mis18"/>
    <property type="match status" value="1"/>
</dbReference>
<dbReference type="InterPro" id="IPR034751">
    <property type="entry name" value="Yippee"/>
</dbReference>
<keyword evidence="2" id="KW-0479">Metal-binding</keyword>
<proteinExistence type="inferred from homology"/>
<dbReference type="STRING" id="765915.A0A1Y2HNV1"/>
<dbReference type="PROSITE" id="PS51792">
    <property type="entry name" value="YIPPEE"/>
    <property type="match status" value="1"/>
</dbReference>
<dbReference type="InterPro" id="IPR039058">
    <property type="entry name" value="Yippee_fam"/>
</dbReference>
<organism evidence="6 7">
    <name type="scientific">Catenaria anguillulae PL171</name>
    <dbReference type="NCBI Taxonomy" id="765915"/>
    <lineage>
        <taxon>Eukaryota</taxon>
        <taxon>Fungi</taxon>
        <taxon>Fungi incertae sedis</taxon>
        <taxon>Blastocladiomycota</taxon>
        <taxon>Blastocladiomycetes</taxon>
        <taxon>Blastocladiales</taxon>
        <taxon>Catenariaceae</taxon>
        <taxon>Catenaria</taxon>
    </lineage>
</organism>
<dbReference type="PANTHER" id="PTHR13848">
    <property type="entry name" value="PROTEIN YIPPEE-LIKE CG15309-RELATED"/>
    <property type="match status" value="1"/>
</dbReference>
<comment type="similarity">
    <text evidence="1 4">Belongs to the yippee family.</text>
</comment>
<dbReference type="GO" id="GO:0046872">
    <property type="term" value="F:metal ion binding"/>
    <property type="evidence" value="ECO:0007669"/>
    <property type="project" value="UniProtKB-KW"/>
</dbReference>
<reference evidence="6 7" key="1">
    <citation type="submission" date="2016-07" db="EMBL/GenBank/DDBJ databases">
        <title>Pervasive Adenine N6-methylation of Active Genes in Fungi.</title>
        <authorList>
            <consortium name="DOE Joint Genome Institute"/>
            <person name="Mondo S.J."/>
            <person name="Dannebaum R.O."/>
            <person name="Kuo R.C."/>
            <person name="Labutti K."/>
            <person name="Haridas S."/>
            <person name="Kuo A."/>
            <person name="Salamov A."/>
            <person name="Ahrendt S.R."/>
            <person name="Lipzen A."/>
            <person name="Sullivan W."/>
            <person name="Andreopoulos W.B."/>
            <person name="Clum A."/>
            <person name="Lindquist E."/>
            <person name="Daum C."/>
            <person name="Ramamoorthy G.K."/>
            <person name="Gryganskyi A."/>
            <person name="Culley D."/>
            <person name="Magnuson J.K."/>
            <person name="James T.Y."/>
            <person name="O'Malley M.A."/>
            <person name="Stajich J.E."/>
            <person name="Spatafora J.W."/>
            <person name="Visel A."/>
            <person name="Grigoriev I.V."/>
        </authorList>
    </citation>
    <scope>NUCLEOTIDE SEQUENCE [LARGE SCALE GENOMIC DNA]</scope>
    <source>
        <strain evidence="6 7">PL171</strain>
    </source>
</reference>
<evidence type="ECO:0000259" key="5">
    <source>
        <dbReference type="PROSITE" id="PS51792"/>
    </source>
</evidence>
<evidence type="ECO:0000313" key="6">
    <source>
        <dbReference type="EMBL" id="ORZ36250.1"/>
    </source>
</evidence>
<evidence type="ECO:0000256" key="2">
    <source>
        <dbReference type="ARBA" id="ARBA00022723"/>
    </source>
</evidence>
<dbReference type="AlphaFoldDB" id="A0A1Y2HNV1"/>
<feature type="domain" description="Yippee" evidence="5">
    <location>
        <begin position="1"/>
        <end position="49"/>
    </location>
</feature>
<evidence type="ECO:0000256" key="3">
    <source>
        <dbReference type="ARBA" id="ARBA00022833"/>
    </source>
</evidence>
<protein>
    <recommendedName>
        <fullName evidence="4">Protein yippee-like</fullName>
    </recommendedName>
</protein>
<accession>A0A1Y2HNV1</accession>
<evidence type="ECO:0000256" key="1">
    <source>
        <dbReference type="ARBA" id="ARBA00005613"/>
    </source>
</evidence>
<gene>
    <name evidence="6" type="ORF">BCR44DRAFT_1433083</name>
</gene>
<dbReference type="InterPro" id="IPR004910">
    <property type="entry name" value="Yippee/Mis18/Cereblon"/>
</dbReference>
<keyword evidence="3" id="KW-0862">Zinc</keyword>
<keyword evidence="7" id="KW-1185">Reference proteome</keyword>
<dbReference type="EMBL" id="MCFL01000018">
    <property type="protein sequence ID" value="ORZ36250.1"/>
    <property type="molecule type" value="Genomic_DNA"/>
</dbReference>
<comment type="caution">
    <text evidence="6">The sequence shown here is derived from an EMBL/GenBank/DDBJ whole genome shotgun (WGS) entry which is preliminary data.</text>
</comment>
<dbReference type="OrthoDB" id="6407410at2759"/>
<evidence type="ECO:0000256" key="4">
    <source>
        <dbReference type="RuleBase" id="RU110713"/>
    </source>
</evidence>
<dbReference type="Proteomes" id="UP000193411">
    <property type="component" value="Unassembled WGS sequence"/>
</dbReference>